<feature type="transmembrane region" description="Helical" evidence="1">
    <location>
        <begin position="51"/>
        <end position="69"/>
    </location>
</feature>
<accession>A0AAV7XX08</accession>
<dbReference type="Proteomes" id="UP001075354">
    <property type="component" value="Chromosome 3"/>
</dbReference>
<keyword evidence="1" id="KW-1133">Transmembrane helix</keyword>
<name>A0AAV7XX08_9NEOP</name>
<dbReference type="AlphaFoldDB" id="A0AAV7XX08"/>
<keyword evidence="1" id="KW-0812">Transmembrane</keyword>
<proteinExistence type="predicted"/>
<keyword evidence="1" id="KW-0472">Membrane</keyword>
<feature type="transmembrane region" description="Helical" evidence="1">
    <location>
        <begin position="121"/>
        <end position="140"/>
    </location>
</feature>
<feature type="transmembrane region" description="Helical" evidence="1">
    <location>
        <begin position="283"/>
        <end position="307"/>
    </location>
</feature>
<keyword evidence="3" id="KW-1185">Reference proteome</keyword>
<feature type="transmembrane region" description="Helical" evidence="1">
    <location>
        <begin position="90"/>
        <end position="109"/>
    </location>
</feature>
<organism evidence="2 3">
    <name type="scientific">Megalurothrips usitatus</name>
    <name type="common">bean blossom thrips</name>
    <dbReference type="NCBI Taxonomy" id="439358"/>
    <lineage>
        <taxon>Eukaryota</taxon>
        <taxon>Metazoa</taxon>
        <taxon>Ecdysozoa</taxon>
        <taxon>Arthropoda</taxon>
        <taxon>Hexapoda</taxon>
        <taxon>Insecta</taxon>
        <taxon>Pterygota</taxon>
        <taxon>Neoptera</taxon>
        <taxon>Paraneoptera</taxon>
        <taxon>Thysanoptera</taxon>
        <taxon>Terebrantia</taxon>
        <taxon>Thripoidea</taxon>
        <taxon>Thripidae</taxon>
        <taxon>Megalurothrips</taxon>
    </lineage>
</organism>
<feature type="transmembrane region" description="Helical" evidence="1">
    <location>
        <begin position="327"/>
        <end position="347"/>
    </location>
</feature>
<sequence>MAVVPSRPLPPGIPPDWAGARRLFMEATAGLACRDLLHVDNPSCAGAWRDMMFDCLLGATKFFVPFYAVHLLWNGRKALAGDKAFYRQMAYYYARSIVFGVCVGLTFSVTSCGVVRLTNGFSFWTSVFVPGALSGLAILIEHVYRRRIVMNTFFNMTLHYLYIRAQVAGLVRRTATGETAFFMAANALLMYLLHKASTRKEKKATIFWFYIPESERRESRELRKKRCPAPHKGACWNSALQASARYSALAASLQALRILMSQGGKIASSPMTFIRELISKRTFAGITSIGGYVLLYKIVRCALASWYGYDRCENSAVAGLISGTAYWLQPNTTILISAVTAIIRLLYDYLPKPLSALGQWPMPEILFALCNGILFHARCMDMAHCPMFMIRMMDTATHNRSKLIYATYLKLIDKVQANT</sequence>
<dbReference type="EMBL" id="JAPTSV010000003">
    <property type="protein sequence ID" value="KAJ1529765.1"/>
    <property type="molecule type" value="Genomic_DNA"/>
</dbReference>
<evidence type="ECO:0000313" key="2">
    <source>
        <dbReference type="EMBL" id="KAJ1529765.1"/>
    </source>
</evidence>
<evidence type="ECO:0000256" key="1">
    <source>
        <dbReference type="SAM" id="Phobius"/>
    </source>
</evidence>
<gene>
    <name evidence="2" type="ORF">ONE63_006512</name>
</gene>
<evidence type="ECO:0008006" key="4">
    <source>
        <dbReference type="Google" id="ProtNLM"/>
    </source>
</evidence>
<reference evidence="2" key="1">
    <citation type="submission" date="2022-12" db="EMBL/GenBank/DDBJ databases">
        <title>Chromosome-level genome assembly of the bean flower thrips Megalurothrips usitatus.</title>
        <authorList>
            <person name="Ma L."/>
            <person name="Liu Q."/>
            <person name="Li H."/>
            <person name="Cai W."/>
        </authorList>
    </citation>
    <scope>NUCLEOTIDE SEQUENCE</scope>
    <source>
        <strain evidence="2">Cailab_2022a</strain>
    </source>
</reference>
<evidence type="ECO:0000313" key="3">
    <source>
        <dbReference type="Proteomes" id="UP001075354"/>
    </source>
</evidence>
<protein>
    <recommendedName>
        <fullName evidence="4">Transmembrane protein 135 N-terminal domain-containing protein</fullName>
    </recommendedName>
</protein>
<comment type="caution">
    <text evidence="2">The sequence shown here is derived from an EMBL/GenBank/DDBJ whole genome shotgun (WGS) entry which is preliminary data.</text>
</comment>